<dbReference type="AlphaFoldDB" id="A0A956SCV3"/>
<name>A0A956SCV3_UNCEI</name>
<dbReference type="InterPro" id="IPR051541">
    <property type="entry name" value="PTS_SugarTrans_NitroReg"/>
</dbReference>
<dbReference type="InterPro" id="IPR016152">
    <property type="entry name" value="PTrfase/Anion_transptr"/>
</dbReference>
<organism evidence="2 3">
    <name type="scientific">Eiseniibacteriota bacterium</name>
    <dbReference type="NCBI Taxonomy" id="2212470"/>
    <lineage>
        <taxon>Bacteria</taxon>
        <taxon>Candidatus Eiseniibacteriota</taxon>
    </lineage>
</organism>
<evidence type="ECO:0000313" key="2">
    <source>
        <dbReference type="EMBL" id="MCA9755887.1"/>
    </source>
</evidence>
<accession>A0A956SCV3</accession>
<sequence>MQLARLLKPELILMELSTTDLPDEEREEIAYDKYVLRQKEQILTELVDLLARSGRIGNKGKLVQDLLGREKKASTGLTKGVAIPHIRSIHAKTFLLGFARSTRGVEFDCLDGEPAHLFFIMCAPPYDDTSYLRIYKQLAQAFSETDVRREFMNAEDEGEVLRAMKMMEQ</sequence>
<evidence type="ECO:0000313" key="3">
    <source>
        <dbReference type="Proteomes" id="UP000739538"/>
    </source>
</evidence>
<reference evidence="2" key="1">
    <citation type="submission" date="2020-04" db="EMBL/GenBank/DDBJ databases">
        <authorList>
            <person name="Zhang T."/>
        </authorList>
    </citation>
    <scope>NUCLEOTIDE SEQUENCE</scope>
    <source>
        <strain evidence="2">HKST-UBA02</strain>
    </source>
</reference>
<proteinExistence type="predicted"/>
<keyword evidence="2" id="KW-0762">Sugar transport</keyword>
<reference evidence="2" key="2">
    <citation type="journal article" date="2021" name="Microbiome">
        <title>Successional dynamics and alternative stable states in a saline activated sludge microbial community over 9 years.</title>
        <authorList>
            <person name="Wang Y."/>
            <person name="Ye J."/>
            <person name="Ju F."/>
            <person name="Liu L."/>
            <person name="Boyd J.A."/>
            <person name="Deng Y."/>
            <person name="Parks D.H."/>
            <person name="Jiang X."/>
            <person name="Yin X."/>
            <person name="Woodcroft B.J."/>
            <person name="Tyson G.W."/>
            <person name="Hugenholtz P."/>
            <person name="Polz M.F."/>
            <person name="Zhang T."/>
        </authorList>
    </citation>
    <scope>NUCLEOTIDE SEQUENCE</scope>
    <source>
        <strain evidence="2">HKST-UBA02</strain>
    </source>
</reference>
<dbReference type="EMBL" id="JAGQHS010000035">
    <property type="protein sequence ID" value="MCA9755887.1"/>
    <property type="molecule type" value="Genomic_DNA"/>
</dbReference>
<protein>
    <submittedName>
        <fullName evidence="2">PTS sugar transporter subunit IIA</fullName>
    </submittedName>
</protein>
<dbReference type="SUPFAM" id="SSF55804">
    <property type="entry name" value="Phoshotransferase/anion transport protein"/>
    <property type="match status" value="1"/>
</dbReference>
<dbReference type="PANTHER" id="PTHR47738:SF1">
    <property type="entry name" value="NITROGEN REGULATORY PROTEIN"/>
    <property type="match status" value="1"/>
</dbReference>
<evidence type="ECO:0000259" key="1">
    <source>
        <dbReference type="PROSITE" id="PS51094"/>
    </source>
</evidence>
<dbReference type="PANTHER" id="PTHR47738">
    <property type="entry name" value="PTS SYSTEM FRUCTOSE-LIKE EIIA COMPONENT-RELATED"/>
    <property type="match status" value="1"/>
</dbReference>
<dbReference type="CDD" id="cd00211">
    <property type="entry name" value="PTS_IIA_fru"/>
    <property type="match status" value="1"/>
</dbReference>
<keyword evidence="2" id="KW-0813">Transport</keyword>
<dbReference type="InterPro" id="IPR002178">
    <property type="entry name" value="PTS_EIIA_type-2_dom"/>
</dbReference>
<gene>
    <name evidence="2" type="ORF">KDA27_08810</name>
</gene>
<dbReference type="GO" id="GO:0030295">
    <property type="term" value="F:protein kinase activator activity"/>
    <property type="evidence" value="ECO:0007669"/>
    <property type="project" value="TreeGrafter"/>
</dbReference>
<dbReference type="PROSITE" id="PS51094">
    <property type="entry name" value="PTS_EIIA_TYPE_2"/>
    <property type="match status" value="1"/>
</dbReference>
<comment type="caution">
    <text evidence="2">The sequence shown here is derived from an EMBL/GenBank/DDBJ whole genome shotgun (WGS) entry which is preliminary data.</text>
</comment>
<dbReference type="Proteomes" id="UP000739538">
    <property type="component" value="Unassembled WGS sequence"/>
</dbReference>
<dbReference type="Gene3D" id="3.40.930.10">
    <property type="entry name" value="Mannitol-specific EII, Chain A"/>
    <property type="match status" value="1"/>
</dbReference>
<dbReference type="Pfam" id="PF00359">
    <property type="entry name" value="PTS_EIIA_2"/>
    <property type="match status" value="1"/>
</dbReference>
<feature type="domain" description="PTS EIIA type-2" evidence="1">
    <location>
        <begin position="22"/>
        <end position="167"/>
    </location>
</feature>